<dbReference type="Proteomes" id="UP001341135">
    <property type="component" value="Chromosome"/>
</dbReference>
<protein>
    <submittedName>
        <fullName evidence="1">Uncharacterized protein</fullName>
    </submittedName>
</protein>
<reference evidence="1 2" key="1">
    <citation type="submission" date="2023-09" db="EMBL/GenBank/DDBJ databases">
        <title>Pyrofollis japonicus gen. nov. sp. nov., a novel member of the family Pyrodictiaceae isolated from the Iheya North hydrothermal field.</title>
        <authorList>
            <person name="Miyazaki U."/>
            <person name="Sanari M."/>
            <person name="Tame A."/>
            <person name="Kitajima M."/>
            <person name="Okamoto A."/>
            <person name="Sawayama S."/>
            <person name="Miyazaki J."/>
            <person name="Takai K."/>
            <person name="Nakagawa S."/>
        </authorList>
    </citation>
    <scope>NUCLEOTIDE SEQUENCE [LARGE SCALE GENOMIC DNA]</scope>
    <source>
        <strain evidence="1 2">AV2</strain>
    </source>
</reference>
<sequence>MQLPSREELVEEAKQVVEKALLRLHGRPEEELAREAMRDAPEAYAELLQGYMEDIRRLYRESLGEEPAGEELARLLERVRGLYRAGLDCLVHPAVLDGYLAELSRERSRRHILVKCLGWENRYLLLEGSSSEDIVYALLAAEDPAEIYREMRRKASGKQG</sequence>
<accession>A0ABN6ZWR2</accession>
<name>A0ABN6ZWR2_9CREN</name>
<evidence type="ECO:0000313" key="1">
    <source>
        <dbReference type="EMBL" id="BES82843.1"/>
    </source>
</evidence>
<keyword evidence="2" id="KW-1185">Reference proteome</keyword>
<dbReference type="RefSeq" id="WP_338250553.1">
    <property type="nucleotide sequence ID" value="NZ_AP028907.1"/>
</dbReference>
<proteinExistence type="predicted"/>
<gene>
    <name evidence="1" type="ORF">PABY_24100</name>
</gene>
<dbReference type="GeneID" id="89290415"/>
<evidence type="ECO:0000313" key="2">
    <source>
        <dbReference type="Proteomes" id="UP001341135"/>
    </source>
</evidence>
<organism evidence="1 2">
    <name type="scientific">Pyrodictium abyssi</name>
    <dbReference type="NCBI Taxonomy" id="54256"/>
    <lineage>
        <taxon>Archaea</taxon>
        <taxon>Thermoproteota</taxon>
        <taxon>Thermoprotei</taxon>
        <taxon>Desulfurococcales</taxon>
        <taxon>Pyrodictiaceae</taxon>
        <taxon>Pyrodictium</taxon>
    </lineage>
</organism>
<dbReference type="EMBL" id="AP028907">
    <property type="protein sequence ID" value="BES82843.1"/>
    <property type="molecule type" value="Genomic_DNA"/>
</dbReference>